<evidence type="ECO:0000313" key="1">
    <source>
        <dbReference type="Proteomes" id="UP000035680"/>
    </source>
</evidence>
<dbReference type="Proteomes" id="UP000035680">
    <property type="component" value="Unassembled WGS sequence"/>
</dbReference>
<name>A0A0K0FW01_STRVS</name>
<keyword evidence="1" id="KW-1185">Reference proteome</keyword>
<dbReference type="WBParaSite" id="SVE_1651900.1">
    <property type="protein sequence ID" value="SVE_1651900.1"/>
    <property type="gene ID" value="SVE_1651900"/>
</dbReference>
<evidence type="ECO:0000313" key="2">
    <source>
        <dbReference type="WBParaSite" id="SVE_1651900.1"/>
    </source>
</evidence>
<organism evidence="1 2">
    <name type="scientific">Strongyloides venezuelensis</name>
    <name type="common">Threadworm</name>
    <dbReference type="NCBI Taxonomy" id="75913"/>
    <lineage>
        <taxon>Eukaryota</taxon>
        <taxon>Metazoa</taxon>
        <taxon>Ecdysozoa</taxon>
        <taxon>Nematoda</taxon>
        <taxon>Chromadorea</taxon>
        <taxon>Rhabditida</taxon>
        <taxon>Tylenchina</taxon>
        <taxon>Panagrolaimomorpha</taxon>
        <taxon>Strongyloidoidea</taxon>
        <taxon>Strongyloididae</taxon>
        <taxon>Strongyloides</taxon>
    </lineage>
</organism>
<reference evidence="1" key="1">
    <citation type="submission" date="2014-07" db="EMBL/GenBank/DDBJ databases">
        <authorList>
            <person name="Martin A.A"/>
            <person name="De Silva N."/>
        </authorList>
    </citation>
    <scope>NUCLEOTIDE SEQUENCE</scope>
</reference>
<dbReference type="AlphaFoldDB" id="A0A0K0FW01"/>
<proteinExistence type="predicted"/>
<protein>
    <submittedName>
        <fullName evidence="2">THAP-type domain-containing protein</fullName>
    </submittedName>
</protein>
<accession>A0A0K0FW01</accession>
<reference evidence="2" key="2">
    <citation type="submission" date="2015-08" db="UniProtKB">
        <authorList>
            <consortium name="WormBaseParasite"/>
        </authorList>
    </citation>
    <scope>IDENTIFICATION</scope>
</reference>
<sequence length="108" mass="12466">MQYKICNIKHSEVNNDHFWSSVKLSAPHLHSLYQKLRIIKSTSIKSESAFLTLSYIRNCQRINFTKGKCYWFNGSILKSNPKATDPGSKILSTRPCLFVELVIVIFEL</sequence>